<dbReference type="InterPro" id="IPR037917">
    <property type="entry name" value="Ypt35_PX"/>
</dbReference>
<evidence type="ECO:0000256" key="2">
    <source>
        <dbReference type="ARBA" id="ARBA00004177"/>
    </source>
</evidence>
<evidence type="ECO:0000256" key="6">
    <source>
        <dbReference type="ARBA" id="ARBA00023136"/>
    </source>
</evidence>
<proteinExistence type="inferred from homology"/>
<keyword evidence="12" id="KW-1185">Reference proteome</keyword>
<evidence type="ECO:0000256" key="5">
    <source>
        <dbReference type="ARBA" id="ARBA00022753"/>
    </source>
</evidence>
<comment type="similarity">
    <text evidence="3">Belongs to the YPT35 family.</text>
</comment>
<evidence type="ECO:0000256" key="9">
    <source>
        <dbReference type="ARBA" id="ARBA00033785"/>
    </source>
</evidence>
<protein>
    <recommendedName>
        <fullName evidence="8">Endosomal/vacuolar adapter protein YPT35</fullName>
    </recommendedName>
    <alternativeName>
        <fullName evidence="9">PX domain-containing protein YPT35</fullName>
    </alternativeName>
</protein>
<dbReference type="PANTHER" id="PTHR10555">
    <property type="entry name" value="SORTING NEXIN"/>
    <property type="match status" value="1"/>
</dbReference>
<evidence type="ECO:0000256" key="3">
    <source>
        <dbReference type="ARBA" id="ARBA00007426"/>
    </source>
</evidence>
<dbReference type="STRING" id="177199.A0A420XWC7"/>
<name>A0A420XWC7_9PEZI</name>
<evidence type="ECO:0000313" key="12">
    <source>
        <dbReference type="Proteomes" id="UP000275385"/>
    </source>
</evidence>
<dbReference type="InterPro" id="IPR036871">
    <property type="entry name" value="PX_dom_sf"/>
</dbReference>
<dbReference type="SUPFAM" id="SSF64268">
    <property type="entry name" value="PX domain"/>
    <property type="match status" value="1"/>
</dbReference>
<comment type="function">
    <text evidence="7">Recruits the lipid transfer protein VPS13 to endosomal and vacuolar membranes.</text>
</comment>
<keyword evidence="4" id="KW-0926">Vacuole</keyword>
<evidence type="ECO:0000256" key="1">
    <source>
        <dbReference type="ARBA" id="ARBA00004148"/>
    </source>
</evidence>
<dbReference type="GO" id="GO:0005774">
    <property type="term" value="C:vacuolar membrane"/>
    <property type="evidence" value="ECO:0007669"/>
    <property type="project" value="UniProtKB-SubCell"/>
</dbReference>
<dbReference type="OrthoDB" id="10254720at2759"/>
<dbReference type="Proteomes" id="UP000275385">
    <property type="component" value="Unassembled WGS sequence"/>
</dbReference>
<dbReference type="GO" id="GO:0032266">
    <property type="term" value="F:phosphatidylinositol-3-phosphate binding"/>
    <property type="evidence" value="ECO:0007669"/>
    <property type="project" value="InterPro"/>
</dbReference>
<comment type="caution">
    <text evidence="11">The sequence shown here is derived from an EMBL/GenBank/DDBJ whole genome shotgun (WGS) entry which is preliminary data.</text>
</comment>
<dbReference type="Gene3D" id="3.30.1520.10">
    <property type="entry name" value="Phox-like domain"/>
    <property type="match status" value="1"/>
</dbReference>
<evidence type="ECO:0000256" key="7">
    <source>
        <dbReference type="ARBA" id="ARBA00033728"/>
    </source>
</evidence>
<evidence type="ECO:0000259" key="10">
    <source>
        <dbReference type="PROSITE" id="PS50195"/>
    </source>
</evidence>
<dbReference type="InterPro" id="IPR001683">
    <property type="entry name" value="PX_dom"/>
</dbReference>
<feature type="domain" description="PX" evidence="10">
    <location>
        <begin position="1"/>
        <end position="77"/>
    </location>
</feature>
<keyword evidence="5" id="KW-0967">Endosome</keyword>
<organism evidence="11 12">
    <name type="scientific">Coniochaeta pulveracea</name>
    <dbReference type="NCBI Taxonomy" id="177199"/>
    <lineage>
        <taxon>Eukaryota</taxon>
        <taxon>Fungi</taxon>
        <taxon>Dikarya</taxon>
        <taxon>Ascomycota</taxon>
        <taxon>Pezizomycotina</taxon>
        <taxon>Sordariomycetes</taxon>
        <taxon>Sordariomycetidae</taxon>
        <taxon>Coniochaetales</taxon>
        <taxon>Coniochaetaceae</taxon>
        <taxon>Coniochaeta</taxon>
    </lineage>
</organism>
<dbReference type="PROSITE" id="PS50195">
    <property type="entry name" value="PX"/>
    <property type="match status" value="1"/>
</dbReference>
<dbReference type="AlphaFoldDB" id="A0A420XWC7"/>
<dbReference type="CDD" id="cd07280">
    <property type="entry name" value="PX_YPT35"/>
    <property type="match status" value="1"/>
</dbReference>
<evidence type="ECO:0000313" key="11">
    <source>
        <dbReference type="EMBL" id="RKU39778.1"/>
    </source>
</evidence>
<dbReference type="EMBL" id="QVQW01000151">
    <property type="protein sequence ID" value="RKU39778.1"/>
    <property type="molecule type" value="Genomic_DNA"/>
</dbReference>
<keyword evidence="6" id="KW-0472">Membrane</keyword>
<gene>
    <name evidence="11" type="primary">YPT35_1</name>
    <name evidence="11" type="ORF">DL546_000965</name>
</gene>
<dbReference type="GO" id="GO:0010008">
    <property type="term" value="C:endosome membrane"/>
    <property type="evidence" value="ECO:0007669"/>
    <property type="project" value="UniProtKB-SubCell"/>
</dbReference>
<sequence>MNIRKRYSEFDEFRRRLVQTFPGFEAAVPALPAKSVISKFRPRFLEKRRAGLQYFLNCIMLNPEFSGSPVLKDFLFN</sequence>
<evidence type="ECO:0000256" key="4">
    <source>
        <dbReference type="ARBA" id="ARBA00022554"/>
    </source>
</evidence>
<dbReference type="Pfam" id="PF00787">
    <property type="entry name" value="PX"/>
    <property type="match status" value="1"/>
</dbReference>
<evidence type="ECO:0000256" key="8">
    <source>
        <dbReference type="ARBA" id="ARBA00033774"/>
    </source>
</evidence>
<accession>A0A420XWC7</accession>
<reference evidence="11 12" key="1">
    <citation type="submission" date="2018-08" db="EMBL/GenBank/DDBJ databases">
        <title>Draft genome of the lignicolous fungus Coniochaeta pulveracea.</title>
        <authorList>
            <person name="Borstlap C.J."/>
            <person name="De Witt R.N."/>
            <person name="Botha A."/>
            <person name="Volschenk H."/>
        </authorList>
    </citation>
    <scope>NUCLEOTIDE SEQUENCE [LARGE SCALE GENOMIC DNA]</scope>
    <source>
        <strain evidence="11 12">CAB683</strain>
    </source>
</reference>
<dbReference type="PANTHER" id="PTHR10555:SF170">
    <property type="entry name" value="FI18122P1"/>
    <property type="match status" value="1"/>
</dbReference>
<comment type="subcellular location">
    <subcellularLocation>
        <location evidence="2">Endosome</location>
    </subcellularLocation>
    <subcellularLocation>
        <location evidence="1">Vacuole membrane</location>
        <topology evidence="1">Peripheral membrane protein</topology>
    </subcellularLocation>
</comment>